<proteinExistence type="predicted"/>
<keyword evidence="3" id="KW-1185">Reference proteome</keyword>
<name>A0A162D0X6_9BACI</name>
<dbReference type="Pfam" id="PF13471">
    <property type="entry name" value="Transglut_core3"/>
    <property type="match status" value="1"/>
</dbReference>
<dbReference type="EMBL" id="LTAO01000036">
    <property type="protein sequence ID" value="KYG27648.1"/>
    <property type="molecule type" value="Genomic_DNA"/>
</dbReference>
<dbReference type="Proteomes" id="UP000075806">
    <property type="component" value="Unassembled WGS sequence"/>
</dbReference>
<dbReference type="OrthoDB" id="9812122at2"/>
<dbReference type="RefSeq" id="WP_061949778.1">
    <property type="nucleotide sequence ID" value="NZ_LTAO01000036.1"/>
</dbReference>
<dbReference type="AlphaFoldDB" id="A0A162D0X6"/>
<feature type="domain" description="Microcin J25-processing protein McjB C-terminal" evidence="1">
    <location>
        <begin position="35"/>
        <end position="141"/>
    </location>
</feature>
<organism evidence="2 3">
    <name type="scientific">Alkalihalobacillus trypoxylicola</name>
    <dbReference type="NCBI Taxonomy" id="519424"/>
    <lineage>
        <taxon>Bacteria</taxon>
        <taxon>Bacillati</taxon>
        <taxon>Bacillota</taxon>
        <taxon>Bacilli</taxon>
        <taxon>Bacillales</taxon>
        <taxon>Bacillaceae</taxon>
        <taxon>Alkalihalobacillus</taxon>
    </lineage>
</organism>
<dbReference type="STRING" id="519424.AZF04_10675"/>
<dbReference type="InterPro" id="IPR032708">
    <property type="entry name" value="McjB_C"/>
</dbReference>
<dbReference type="NCBIfam" id="NF033537">
    <property type="entry name" value="lasso_biosyn_B2"/>
    <property type="match status" value="1"/>
</dbReference>
<comment type="caution">
    <text evidence="2">The sequence shown here is derived from an EMBL/GenBank/DDBJ whole genome shotgun (WGS) entry which is preliminary data.</text>
</comment>
<evidence type="ECO:0000313" key="3">
    <source>
        <dbReference type="Proteomes" id="UP000075806"/>
    </source>
</evidence>
<evidence type="ECO:0000259" key="1">
    <source>
        <dbReference type="Pfam" id="PF13471"/>
    </source>
</evidence>
<dbReference type="InterPro" id="IPR053521">
    <property type="entry name" value="McjB-like"/>
</dbReference>
<sequence length="161" mass="18418">MVNRIKYFFSLDKEMKILLVEAYYFLGWARLIKLVPFKKVAPTLGQTMSETTFASDECNKKVLQDVSWAIHRMSRFTLWESQCLVKALAGMKMLERRNVESTLYLATGKDEEGKLVAHAWLRSGSFYISGEEGKEQFTVIAKFAKVLDKNVSKGASYESHS</sequence>
<reference evidence="2" key="1">
    <citation type="submission" date="2016-02" db="EMBL/GenBank/DDBJ databases">
        <title>Genome sequence of Bacillus trypoxylicola KCTC 13244(T).</title>
        <authorList>
            <person name="Jeong H."/>
            <person name="Park S.-H."/>
            <person name="Choi S.-K."/>
        </authorList>
    </citation>
    <scope>NUCLEOTIDE SEQUENCE [LARGE SCALE GENOMIC DNA]</scope>
    <source>
        <strain evidence="2">KCTC 13244</strain>
    </source>
</reference>
<accession>A0A162D0X6</accession>
<evidence type="ECO:0000313" key="2">
    <source>
        <dbReference type="EMBL" id="KYG27648.1"/>
    </source>
</evidence>
<protein>
    <submittedName>
        <fullName evidence="2">Stage V sporulation protein S</fullName>
    </submittedName>
</protein>
<gene>
    <name evidence="2" type="ORF">AZF04_10675</name>
</gene>